<evidence type="ECO:0000256" key="1">
    <source>
        <dbReference type="SAM" id="Phobius"/>
    </source>
</evidence>
<feature type="transmembrane region" description="Helical" evidence="1">
    <location>
        <begin position="135"/>
        <end position="153"/>
    </location>
</feature>
<dbReference type="EMBL" id="CP102294">
    <property type="protein sequence ID" value="UWN56687.1"/>
    <property type="molecule type" value="Genomic_DNA"/>
</dbReference>
<evidence type="ECO:0008006" key="5">
    <source>
        <dbReference type="Google" id="ProtNLM"/>
    </source>
</evidence>
<feature type="transmembrane region" description="Helical" evidence="1">
    <location>
        <begin position="54"/>
        <end position="74"/>
    </location>
</feature>
<feature type="transmembrane region" description="Helical" evidence="1">
    <location>
        <begin position="28"/>
        <end position="47"/>
    </location>
</feature>
<keyword evidence="1" id="KW-0812">Transmembrane</keyword>
<evidence type="ECO:0000313" key="3">
    <source>
        <dbReference type="EMBL" id="UWN56788.1"/>
    </source>
</evidence>
<reference evidence="2" key="1">
    <citation type="journal article" date="2022" name="Cell">
        <title>Design, construction, and in vivo augmentation of a complex gut microbiome.</title>
        <authorList>
            <person name="Cheng A.G."/>
            <person name="Ho P.Y."/>
            <person name="Aranda-Diaz A."/>
            <person name="Jain S."/>
            <person name="Yu F.B."/>
            <person name="Meng X."/>
            <person name="Wang M."/>
            <person name="Iakiviak M."/>
            <person name="Nagashima K."/>
            <person name="Zhao A."/>
            <person name="Murugkar P."/>
            <person name="Patil A."/>
            <person name="Atabakhsh K."/>
            <person name="Weakley A."/>
            <person name="Yan J."/>
            <person name="Brumbaugh A.R."/>
            <person name="Higginbottom S."/>
            <person name="Dimas A."/>
            <person name="Shiver A.L."/>
            <person name="Deutschbauer A."/>
            <person name="Neff N."/>
            <person name="Sonnenburg J.L."/>
            <person name="Huang K.C."/>
            <person name="Fischbach M.A."/>
        </authorList>
    </citation>
    <scope>NUCLEOTIDE SEQUENCE</scope>
    <source>
        <strain evidence="2">AP11</strain>
    </source>
</reference>
<accession>A0ABY5V019</accession>
<proteinExistence type="predicted"/>
<dbReference type="EMBL" id="CP102294">
    <property type="protein sequence ID" value="UWN56788.1"/>
    <property type="molecule type" value="Genomic_DNA"/>
</dbReference>
<dbReference type="GeneID" id="82891875"/>
<keyword evidence="1" id="KW-0472">Membrane</keyword>
<evidence type="ECO:0000313" key="2">
    <source>
        <dbReference type="EMBL" id="UWN56687.1"/>
    </source>
</evidence>
<evidence type="ECO:0000313" key="4">
    <source>
        <dbReference type="Proteomes" id="UP001059295"/>
    </source>
</evidence>
<sequence>MWPQALYLLPVVPALSLAVSDFRHRSIQAYGLAAFASCVLSTAVLMLPARTILYNMLTNVLLLGWMFGGVWVYLRLRYQRQANLFRQYIGSGDVWFLLLLTPLFALPVYVVLLLCGFACGLLYGTFVRIFFRKETTIPLVTFLSLPLTAYMSYRFYLSLP</sequence>
<gene>
    <name evidence="2" type="ORF">NQ491_08515</name>
    <name evidence="3" type="ORF">NQ491_09035</name>
</gene>
<name>A0ABY5V019_9BACT</name>
<protein>
    <recommendedName>
        <fullName evidence="5">Prepilin type IV endopeptidase peptidase domain-containing protein</fullName>
    </recommendedName>
</protein>
<dbReference type="RefSeq" id="WP_019246946.1">
    <property type="nucleotide sequence ID" value="NZ_CP102294.1"/>
</dbReference>
<dbReference type="Proteomes" id="UP001059295">
    <property type="component" value="Chromosome"/>
</dbReference>
<feature type="transmembrane region" description="Helical" evidence="1">
    <location>
        <begin position="94"/>
        <end position="123"/>
    </location>
</feature>
<keyword evidence="1" id="KW-1133">Transmembrane helix</keyword>
<organism evidence="2 4">
    <name type="scientific">Alistipes ihumii AP11</name>
    <dbReference type="NCBI Taxonomy" id="1211813"/>
    <lineage>
        <taxon>Bacteria</taxon>
        <taxon>Pseudomonadati</taxon>
        <taxon>Bacteroidota</taxon>
        <taxon>Bacteroidia</taxon>
        <taxon>Bacteroidales</taxon>
        <taxon>Rikenellaceae</taxon>
        <taxon>Alistipes</taxon>
    </lineage>
</organism>
<keyword evidence="4" id="KW-1185">Reference proteome</keyword>